<feature type="compositionally biased region" description="Basic and acidic residues" evidence="1">
    <location>
        <begin position="393"/>
        <end position="402"/>
    </location>
</feature>
<organism evidence="2 3">
    <name type="scientific">Allacma fusca</name>
    <dbReference type="NCBI Taxonomy" id="39272"/>
    <lineage>
        <taxon>Eukaryota</taxon>
        <taxon>Metazoa</taxon>
        <taxon>Ecdysozoa</taxon>
        <taxon>Arthropoda</taxon>
        <taxon>Hexapoda</taxon>
        <taxon>Collembola</taxon>
        <taxon>Symphypleona</taxon>
        <taxon>Sminthuridae</taxon>
        <taxon>Allacma</taxon>
    </lineage>
</organism>
<feature type="compositionally biased region" description="Pro residues" evidence="1">
    <location>
        <begin position="335"/>
        <end position="347"/>
    </location>
</feature>
<reference evidence="2" key="1">
    <citation type="submission" date="2021-06" db="EMBL/GenBank/DDBJ databases">
        <authorList>
            <person name="Hodson N. C."/>
            <person name="Mongue J. A."/>
            <person name="Jaron S. K."/>
        </authorList>
    </citation>
    <scope>NUCLEOTIDE SEQUENCE</scope>
</reference>
<gene>
    <name evidence="2" type="ORF">AFUS01_LOCUS39540</name>
</gene>
<proteinExistence type="predicted"/>
<protein>
    <submittedName>
        <fullName evidence="2">Uncharacterized protein</fullName>
    </submittedName>
</protein>
<dbReference type="EMBL" id="CAJVCH010552507">
    <property type="protein sequence ID" value="CAG7829691.1"/>
    <property type="molecule type" value="Genomic_DNA"/>
</dbReference>
<feature type="compositionally biased region" description="Basic and acidic residues" evidence="1">
    <location>
        <begin position="368"/>
        <end position="381"/>
    </location>
</feature>
<comment type="caution">
    <text evidence="2">The sequence shown here is derived from an EMBL/GenBank/DDBJ whole genome shotgun (WGS) entry which is preliminary data.</text>
</comment>
<evidence type="ECO:0000313" key="2">
    <source>
        <dbReference type="EMBL" id="CAG7829691.1"/>
    </source>
</evidence>
<accession>A0A8J2LCU6</accession>
<dbReference type="Proteomes" id="UP000708208">
    <property type="component" value="Unassembled WGS sequence"/>
</dbReference>
<name>A0A8J2LCU6_9HEXA</name>
<keyword evidence="3" id="KW-1185">Reference proteome</keyword>
<evidence type="ECO:0000256" key="1">
    <source>
        <dbReference type="SAM" id="MobiDB-lite"/>
    </source>
</evidence>
<dbReference type="AlphaFoldDB" id="A0A8J2LCU6"/>
<evidence type="ECO:0000313" key="3">
    <source>
        <dbReference type="Proteomes" id="UP000708208"/>
    </source>
</evidence>
<feature type="compositionally biased region" description="Low complexity" evidence="1">
    <location>
        <begin position="255"/>
        <end position="271"/>
    </location>
</feature>
<feature type="region of interest" description="Disordered" evidence="1">
    <location>
        <begin position="251"/>
        <end position="272"/>
    </location>
</feature>
<feature type="region of interest" description="Disordered" evidence="1">
    <location>
        <begin position="334"/>
        <end position="415"/>
    </location>
</feature>
<sequence length="415" mass="43233">MKPSKSKAGSKTLYLPQSNGNQTGNSSAAGAMCCIQGASICPPSGGFKCCAQSVNPCGPSSGTLGSGVTSGSQTDMLAGLRTQDPTDASNSQLKVDTLYNSNNMGPASSFPDMNNSQGQGQGQALGTLPPKCQADPLIQCIAGLISNILPDGGGQGSNCRGRRVTKDIYVGIPCNADRCCIDKFLGKPGYGCCPPSCAQKCCPPCGGGGCGGGTCGTGCCGGSCGVQKCCCPPVCGAPKCCPRRGRRYRRRGKSQKSQQPQENNNNVVAAGVGPGPLYKDGGNYAQMTDAAVHAQMGHGGPPQRNVITGMMSRTMIGNIEDLNVPVEEVVETPPVLSPLPATPPPRPKVNYKGPRLTRFVIPNDNEDDRSTRLDSRRDPGKSRPSTSRGFTNFRDDNEGADKKRGKVLPFRSTFD</sequence>
<feature type="region of interest" description="Disordered" evidence="1">
    <location>
        <begin position="1"/>
        <end position="20"/>
    </location>
</feature>